<keyword evidence="3" id="KW-1185">Reference proteome</keyword>
<dbReference type="AlphaFoldDB" id="A0A839K0I7"/>
<dbReference type="Pfam" id="PF07484">
    <property type="entry name" value="Collar"/>
    <property type="match status" value="1"/>
</dbReference>
<evidence type="ECO:0000313" key="2">
    <source>
        <dbReference type="EMBL" id="MBB2182439.1"/>
    </source>
</evidence>
<dbReference type="InterPro" id="IPR011083">
    <property type="entry name" value="Phage_tail_collar_dom"/>
</dbReference>
<evidence type="ECO:0000259" key="1">
    <source>
        <dbReference type="Pfam" id="PF07484"/>
    </source>
</evidence>
<dbReference type="Gene3D" id="3.90.1340.10">
    <property type="entry name" value="Phage tail collar domain"/>
    <property type="match status" value="1"/>
</dbReference>
<dbReference type="Proteomes" id="UP000574276">
    <property type="component" value="Unassembled WGS sequence"/>
</dbReference>
<dbReference type="SUPFAM" id="SSF88874">
    <property type="entry name" value="Receptor-binding domain of short tail fibre protein gp12"/>
    <property type="match status" value="1"/>
</dbReference>
<protein>
    <submittedName>
        <fullName evidence="2">Tail fiber protein</fullName>
    </submittedName>
</protein>
<accession>A0A839K0I7</accession>
<dbReference type="InterPro" id="IPR037053">
    <property type="entry name" value="Phage_tail_collar_dom_sf"/>
</dbReference>
<reference evidence="2 3" key="1">
    <citation type="submission" date="2020-07" db="EMBL/GenBank/DDBJ databases">
        <title>Characterization and genome sequencing of isolate MD1, a novel member within the family Lachnospiraceae.</title>
        <authorList>
            <person name="Rettenmaier R."/>
            <person name="Di Bello L."/>
            <person name="Zinser C."/>
            <person name="Scheitz K."/>
            <person name="Liebl W."/>
            <person name="Zverlov V."/>
        </authorList>
    </citation>
    <scope>NUCLEOTIDE SEQUENCE [LARGE SCALE GENOMIC DNA]</scope>
    <source>
        <strain evidence="2 3">MD1</strain>
    </source>
</reference>
<sequence>MEYYYGQICVFPYIFVPRGWKLCNGELLQISQNQVLFSLIGTKFGGNGTTNFALPNLQGAEPEPGTGYYICVEGVYPSRS</sequence>
<feature type="domain" description="Phage tail collar" evidence="1">
    <location>
        <begin position="6"/>
        <end position="61"/>
    </location>
</feature>
<gene>
    <name evidence="2" type="ORF">H0486_06065</name>
</gene>
<evidence type="ECO:0000313" key="3">
    <source>
        <dbReference type="Proteomes" id="UP000574276"/>
    </source>
</evidence>
<comment type="caution">
    <text evidence="2">The sequence shown here is derived from an EMBL/GenBank/DDBJ whole genome shotgun (WGS) entry which is preliminary data.</text>
</comment>
<dbReference type="EMBL" id="JACEGA010000001">
    <property type="protein sequence ID" value="MBB2182439.1"/>
    <property type="molecule type" value="Genomic_DNA"/>
</dbReference>
<dbReference type="RefSeq" id="WP_228352161.1">
    <property type="nucleotide sequence ID" value="NZ_JACEGA010000001.1"/>
</dbReference>
<proteinExistence type="predicted"/>
<name>A0A839K0I7_9FIRM</name>
<organism evidence="2 3">
    <name type="scientific">Variimorphobacter saccharofermentans</name>
    <dbReference type="NCBI Taxonomy" id="2755051"/>
    <lineage>
        <taxon>Bacteria</taxon>
        <taxon>Bacillati</taxon>
        <taxon>Bacillota</taxon>
        <taxon>Clostridia</taxon>
        <taxon>Lachnospirales</taxon>
        <taxon>Lachnospiraceae</taxon>
        <taxon>Variimorphobacter</taxon>
    </lineage>
</organism>